<reference key="1">
    <citation type="journal article" date="1993" name="J. Bacteriol.">
        <title>Multiple copies of genes coding for electron transport proteins in the bacterium Nitrosomonas europaea.</title>
        <authorList>
            <person name="McTavish H."/>
            <person name="LaQuier F."/>
            <person name="Arciero D."/>
            <person name="Logan M."/>
            <person name="Mundfrom G."/>
            <person name="Fuchs J.A."/>
            <person name="Hooper A.B."/>
        </authorList>
    </citation>
    <scope>PROTEIN SEQUENCE</scope>
</reference>
<protein>
    <submittedName>
        <fullName>Hydroxylamine oxidoreductase</fullName>
    </submittedName>
</protein>
<dbReference type="InterPro" id="IPR036280">
    <property type="entry name" value="Multihaem_cyt_sf"/>
</dbReference>
<proteinExistence type="evidence at protein level"/>
<keyword id="KW-0903">Direct protein sequencing</keyword>
<accession>Q9R5C2</accession>
<organism>
    <name type="scientific">Nitrosomonas europaea</name>
    <dbReference type="NCBI Taxonomy" id="915"/>
    <lineage>
        <taxon>Bacteria</taxon>
        <taxon>Pseudomonadati</taxon>
        <taxon>Pseudomonadota</taxon>
        <taxon>Betaproteobacteria</taxon>
        <taxon>Nitrosomonadales</taxon>
        <taxon>Nitrosomonadaceae</taxon>
        <taxon>Nitrosomonas</taxon>
    </lineage>
</organism>
<dbReference type="Pfam" id="PF13447">
    <property type="entry name" value="Multi-haem_cyto"/>
    <property type="match status" value="1"/>
</dbReference>
<dbReference type="AlphaFoldDB" id="Q9R5C2"/>
<name>Q9R5C2_NITER</name>
<dbReference type="SUPFAM" id="SSF48695">
    <property type="entry name" value="Multiheme cytochromes"/>
    <property type="match status" value="1"/>
</dbReference>
<dbReference type="Gene3D" id="1.20.850.10">
    <property type="entry name" value="Hydroxylamine Oxidoreductase, Chain A, domain 2"/>
    <property type="match status" value="1"/>
</dbReference>
<sequence>GGNAPTCAACHMEYEGEYTHNIT</sequence>